<comment type="similarity">
    <text evidence="1">Belongs to the sulfatase family.</text>
</comment>
<dbReference type="GO" id="GO:0005539">
    <property type="term" value="F:glycosaminoglycan binding"/>
    <property type="evidence" value="ECO:0007669"/>
    <property type="project" value="TreeGrafter"/>
</dbReference>
<feature type="region of interest" description="Disordered" evidence="2">
    <location>
        <begin position="536"/>
        <end position="555"/>
    </location>
</feature>
<evidence type="ECO:0000313" key="6">
    <source>
        <dbReference type="Proteomes" id="UP001271007"/>
    </source>
</evidence>
<keyword evidence="3" id="KW-0732">Signal</keyword>
<reference evidence="5" key="1">
    <citation type="submission" date="2023-04" db="EMBL/GenBank/DDBJ databases">
        <title>Black Yeasts Isolated from many extreme environments.</title>
        <authorList>
            <person name="Coleine C."/>
            <person name="Stajich J.E."/>
            <person name="Selbmann L."/>
        </authorList>
    </citation>
    <scope>NUCLEOTIDE SEQUENCE</scope>
    <source>
        <strain evidence="5">CCFEE 5312</strain>
    </source>
</reference>
<dbReference type="Gene3D" id="3.40.720.10">
    <property type="entry name" value="Alkaline Phosphatase, subunit A"/>
    <property type="match status" value="1"/>
</dbReference>
<accession>A0AAJ0DJP4</accession>
<dbReference type="GO" id="GO:0008449">
    <property type="term" value="F:N-acetylglucosamine-6-sulfatase activity"/>
    <property type="evidence" value="ECO:0007669"/>
    <property type="project" value="TreeGrafter"/>
</dbReference>
<evidence type="ECO:0000313" key="5">
    <source>
        <dbReference type="EMBL" id="KAK3055423.1"/>
    </source>
</evidence>
<dbReference type="InterPro" id="IPR017850">
    <property type="entry name" value="Alkaline_phosphatase_core_sf"/>
</dbReference>
<name>A0AAJ0DJP4_9PEZI</name>
<dbReference type="Proteomes" id="UP001271007">
    <property type="component" value="Unassembled WGS sequence"/>
</dbReference>
<evidence type="ECO:0000259" key="4">
    <source>
        <dbReference type="Pfam" id="PF00884"/>
    </source>
</evidence>
<dbReference type="Pfam" id="PF00884">
    <property type="entry name" value="Sulfatase"/>
    <property type="match status" value="1"/>
</dbReference>
<organism evidence="5 6">
    <name type="scientific">Extremus antarcticus</name>
    <dbReference type="NCBI Taxonomy" id="702011"/>
    <lineage>
        <taxon>Eukaryota</taxon>
        <taxon>Fungi</taxon>
        <taxon>Dikarya</taxon>
        <taxon>Ascomycota</taxon>
        <taxon>Pezizomycotina</taxon>
        <taxon>Dothideomycetes</taxon>
        <taxon>Dothideomycetidae</taxon>
        <taxon>Mycosphaerellales</taxon>
        <taxon>Extremaceae</taxon>
        <taxon>Extremus</taxon>
    </lineage>
</organism>
<sequence length="555" mass="62004">MRSLPFLALAAAALAATSKNPNVIVIMADDQDSLLDSLSVQPNVVNQIDKQGVTYNKHYCTVAWCCPSRVNFLTGRAAHNTNVTTLTPPYGGWAKFMSEGLNDNWLPVWIKNAGIKTYYAGKLMNGYSNNNFEKPAHPKGWTDSCFLIDPWTYNYYHSHWTNGYTSNLKAFPGVHTTHVTAEKLLNWLDDLGKSKDQFFMMVATVAPHLGLAEGSGAPPPPPSQKGKFLNQVSPRRSNFNPDTPSGNSWIRGLPKLSAADVKSGDQVHVGRLQNLAGIDEVVADIIAKLKQYDILDNTYIIYTSDNGFHIGNHRLKPGKRCPYEEDINIPLLIRGPDVPKGLVNTLANHHTDMAPTILQMLGVPLRADFDGAPIAYTAPAIKAQRKNEHVQIEFWDGGFAPNGYRGEESGQLYFNNTYKALRIWDDSTDFSALYSVWCDGSKEFYDMKSDYSQMSNLLLPKALPSAPKYFKRPLPQLTARLDTLLLVLKGCKTDQCRKPWDQIFPKDTVNNVEEAMDTKYDDFFKKQPKVEYKNCKGGNVKSNEGPQKANLWKGA</sequence>
<feature type="domain" description="Sulfatase N-terminal" evidence="4">
    <location>
        <begin position="21"/>
        <end position="363"/>
    </location>
</feature>
<dbReference type="InterPro" id="IPR000917">
    <property type="entry name" value="Sulfatase_N"/>
</dbReference>
<protein>
    <recommendedName>
        <fullName evidence="4">Sulfatase N-terminal domain-containing protein</fullName>
    </recommendedName>
</protein>
<dbReference type="AlphaFoldDB" id="A0AAJ0DJP4"/>
<keyword evidence="6" id="KW-1185">Reference proteome</keyword>
<gene>
    <name evidence="5" type="ORF">LTR09_003343</name>
</gene>
<evidence type="ECO:0000256" key="3">
    <source>
        <dbReference type="SAM" id="SignalP"/>
    </source>
</evidence>
<dbReference type="CDD" id="cd16147">
    <property type="entry name" value="G6S"/>
    <property type="match status" value="1"/>
</dbReference>
<comment type="caution">
    <text evidence="5">The sequence shown here is derived from an EMBL/GenBank/DDBJ whole genome shotgun (WGS) entry which is preliminary data.</text>
</comment>
<dbReference type="PANTHER" id="PTHR43108">
    <property type="entry name" value="N-ACETYLGLUCOSAMINE-6-SULFATASE FAMILY MEMBER"/>
    <property type="match status" value="1"/>
</dbReference>
<proteinExistence type="inferred from homology"/>
<feature type="chain" id="PRO_5042555282" description="Sulfatase N-terminal domain-containing protein" evidence="3">
    <location>
        <begin position="16"/>
        <end position="555"/>
    </location>
</feature>
<dbReference type="EMBL" id="JAWDJX010000008">
    <property type="protein sequence ID" value="KAK3055423.1"/>
    <property type="molecule type" value="Genomic_DNA"/>
</dbReference>
<dbReference type="SUPFAM" id="SSF53649">
    <property type="entry name" value="Alkaline phosphatase-like"/>
    <property type="match status" value="1"/>
</dbReference>
<dbReference type="PANTHER" id="PTHR43108:SF8">
    <property type="entry name" value="SD21168P"/>
    <property type="match status" value="1"/>
</dbReference>
<evidence type="ECO:0000256" key="2">
    <source>
        <dbReference type="SAM" id="MobiDB-lite"/>
    </source>
</evidence>
<evidence type="ECO:0000256" key="1">
    <source>
        <dbReference type="ARBA" id="ARBA00008779"/>
    </source>
</evidence>
<feature type="signal peptide" evidence="3">
    <location>
        <begin position="1"/>
        <end position="15"/>
    </location>
</feature>